<dbReference type="InterPro" id="IPR038770">
    <property type="entry name" value="Na+/solute_symporter_sf"/>
</dbReference>
<dbReference type="STRING" id="1423729.FC80_GL001387"/>
<evidence type="ECO:0000256" key="5">
    <source>
        <dbReference type="ARBA" id="ARBA00022692"/>
    </source>
</evidence>
<feature type="transmembrane region" description="Helical" evidence="8">
    <location>
        <begin position="210"/>
        <end position="230"/>
    </location>
</feature>
<gene>
    <name evidence="9" type="ORF">FC80_GL001387</name>
</gene>
<evidence type="ECO:0000256" key="2">
    <source>
        <dbReference type="ARBA" id="ARBA00010145"/>
    </source>
</evidence>
<dbReference type="PATRIC" id="fig|1423729.3.peg.1408"/>
<proteinExistence type="inferred from homology"/>
<dbReference type="Gene3D" id="1.20.1530.20">
    <property type="match status" value="1"/>
</dbReference>
<dbReference type="GO" id="GO:0055085">
    <property type="term" value="P:transmembrane transport"/>
    <property type="evidence" value="ECO:0007669"/>
    <property type="project" value="InterPro"/>
</dbReference>
<dbReference type="AlphaFoldDB" id="A0A0R2CH93"/>
<feature type="transmembrane region" description="Helical" evidence="8">
    <location>
        <begin position="242"/>
        <end position="261"/>
    </location>
</feature>
<feature type="transmembrane region" description="Helical" evidence="8">
    <location>
        <begin position="109"/>
        <end position="128"/>
    </location>
</feature>
<keyword evidence="10" id="KW-1185">Reference proteome</keyword>
<dbReference type="Pfam" id="PF03547">
    <property type="entry name" value="Mem_trans"/>
    <property type="match status" value="1"/>
</dbReference>
<dbReference type="EMBL" id="AYZE01000015">
    <property type="protein sequence ID" value="KRM90482.1"/>
    <property type="molecule type" value="Genomic_DNA"/>
</dbReference>
<accession>A0A0R2CH93</accession>
<keyword evidence="3" id="KW-0813">Transport</keyword>
<dbReference type="InterPro" id="IPR004776">
    <property type="entry name" value="Mem_transp_PIN-like"/>
</dbReference>
<evidence type="ECO:0000313" key="9">
    <source>
        <dbReference type="EMBL" id="KRM90482.1"/>
    </source>
</evidence>
<comment type="subcellular location">
    <subcellularLocation>
        <location evidence="1">Cell membrane</location>
        <topology evidence="1">Multi-pass membrane protein</topology>
    </subcellularLocation>
</comment>
<evidence type="ECO:0000256" key="1">
    <source>
        <dbReference type="ARBA" id="ARBA00004651"/>
    </source>
</evidence>
<sequence>MKESRERDENMKVFEHSISGVLVILVMIVLGYILAERGWFNEKATKLIAKLVTQIALPCYMVVTILGKFTASDLEKMLPDLRFPIISMVILMAISFAIVKVFRIRKSHAGLFSSMFFNSNTVFVGLPINQALFGNDSIPYVLIYYMANTTIFWTLGTYLIQRDGGLKSKIDFKQALGKIFSPPLLGFLIGVLFVLLKVQLPVFINQDLNYIGSMTIPLSMLFIGISVSHAGLNHLALHKDNILVLLGRFLFAPVLMALLVIPADMPVLMKQVFILQSAMPVMTNAPVVANLYGADSDYAAVMVTETTLMSLVIVPILMLITQSI</sequence>
<dbReference type="GO" id="GO:0005886">
    <property type="term" value="C:plasma membrane"/>
    <property type="evidence" value="ECO:0007669"/>
    <property type="project" value="UniProtKB-SubCell"/>
</dbReference>
<evidence type="ECO:0000256" key="6">
    <source>
        <dbReference type="ARBA" id="ARBA00022989"/>
    </source>
</evidence>
<protein>
    <submittedName>
        <fullName evidence="9">Malate permease</fullName>
    </submittedName>
</protein>
<evidence type="ECO:0000256" key="3">
    <source>
        <dbReference type="ARBA" id="ARBA00022448"/>
    </source>
</evidence>
<feature type="transmembrane region" description="Helical" evidence="8">
    <location>
        <begin position="180"/>
        <end position="204"/>
    </location>
</feature>
<feature type="transmembrane region" description="Helical" evidence="8">
    <location>
        <begin position="298"/>
        <end position="320"/>
    </location>
</feature>
<comment type="similarity">
    <text evidence="2">Belongs to the auxin efflux carrier (TC 2.A.69) family.</text>
</comment>
<feature type="transmembrane region" description="Helical" evidence="8">
    <location>
        <begin position="81"/>
        <end position="102"/>
    </location>
</feature>
<feature type="transmembrane region" description="Helical" evidence="8">
    <location>
        <begin position="16"/>
        <end position="35"/>
    </location>
</feature>
<keyword evidence="5 8" id="KW-0812">Transmembrane</keyword>
<dbReference type="PANTHER" id="PTHR36838:SF1">
    <property type="entry name" value="SLR1864 PROTEIN"/>
    <property type="match status" value="1"/>
</dbReference>
<dbReference type="PANTHER" id="PTHR36838">
    <property type="entry name" value="AUXIN EFFLUX CARRIER FAMILY PROTEIN"/>
    <property type="match status" value="1"/>
</dbReference>
<name>A0A0R2CH93_9LACO</name>
<evidence type="ECO:0000313" key="10">
    <source>
        <dbReference type="Proteomes" id="UP000051131"/>
    </source>
</evidence>
<evidence type="ECO:0000256" key="7">
    <source>
        <dbReference type="ARBA" id="ARBA00023136"/>
    </source>
</evidence>
<keyword evidence="4" id="KW-1003">Cell membrane</keyword>
<evidence type="ECO:0000256" key="4">
    <source>
        <dbReference type="ARBA" id="ARBA00022475"/>
    </source>
</evidence>
<feature type="transmembrane region" description="Helical" evidence="8">
    <location>
        <begin position="140"/>
        <end position="160"/>
    </location>
</feature>
<keyword evidence="7 8" id="KW-0472">Membrane</keyword>
<comment type="caution">
    <text evidence="9">The sequence shown here is derived from an EMBL/GenBank/DDBJ whole genome shotgun (WGS) entry which is preliminary data.</text>
</comment>
<organism evidence="9 10">
    <name type="scientific">Liquorilactobacillus cacaonum DSM 21116</name>
    <dbReference type="NCBI Taxonomy" id="1423729"/>
    <lineage>
        <taxon>Bacteria</taxon>
        <taxon>Bacillati</taxon>
        <taxon>Bacillota</taxon>
        <taxon>Bacilli</taxon>
        <taxon>Lactobacillales</taxon>
        <taxon>Lactobacillaceae</taxon>
        <taxon>Liquorilactobacillus</taxon>
    </lineage>
</organism>
<keyword evidence="6 8" id="KW-1133">Transmembrane helix</keyword>
<reference evidence="9 10" key="1">
    <citation type="journal article" date="2015" name="Genome Announc.">
        <title>Expanding the biotechnology potential of lactobacilli through comparative genomics of 213 strains and associated genera.</title>
        <authorList>
            <person name="Sun Z."/>
            <person name="Harris H.M."/>
            <person name="McCann A."/>
            <person name="Guo C."/>
            <person name="Argimon S."/>
            <person name="Zhang W."/>
            <person name="Yang X."/>
            <person name="Jeffery I.B."/>
            <person name="Cooney J.C."/>
            <person name="Kagawa T.F."/>
            <person name="Liu W."/>
            <person name="Song Y."/>
            <person name="Salvetti E."/>
            <person name="Wrobel A."/>
            <person name="Rasinkangas P."/>
            <person name="Parkhill J."/>
            <person name="Rea M.C."/>
            <person name="O'Sullivan O."/>
            <person name="Ritari J."/>
            <person name="Douillard F.P."/>
            <person name="Paul Ross R."/>
            <person name="Yang R."/>
            <person name="Briner A.E."/>
            <person name="Felis G.E."/>
            <person name="de Vos W.M."/>
            <person name="Barrangou R."/>
            <person name="Klaenhammer T.R."/>
            <person name="Caufield P.W."/>
            <person name="Cui Y."/>
            <person name="Zhang H."/>
            <person name="O'Toole P.W."/>
        </authorList>
    </citation>
    <scope>NUCLEOTIDE SEQUENCE [LARGE SCALE GENOMIC DNA]</scope>
    <source>
        <strain evidence="9 10">DSM 21116</strain>
    </source>
</reference>
<dbReference type="Proteomes" id="UP000051131">
    <property type="component" value="Unassembled WGS sequence"/>
</dbReference>
<evidence type="ECO:0000256" key="8">
    <source>
        <dbReference type="SAM" id="Phobius"/>
    </source>
</evidence>